<dbReference type="PANTHER" id="PTHR40077">
    <property type="entry name" value="MEMBRANE PROTEIN-RELATED"/>
    <property type="match status" value="1"/>
</dbReference>
<keyword evidence="10" id="KW-1185">Reference proteome</keyword>
<proteinExistence type="predicted"/>
<keyword evidence="5 7" id="KW-0472">Membrane</keyword>
<protein>
    <recommendedName>
        <fullName evidence="8">DUF3817 domain-containing protein</fullName>
    </recommendedName>
</protein>
<evidence type="ECO:0000256" key="7">
    <source>
        <dbReference type="SAM" id="Phobius"/>
    </source>
</evidence>
<evidence type="ECO:0000256" key="2">
    <source>
        <dbReference type="ARBA" id="ARBA00022475"/>
    </source>
</evidence>
<comment type="subcellular location">
    <subcellularLocation>
        <location evidence="1">Cell membrane</location>
        <topology evidence="1">Multi-pass membrane protein</topology>
    </subcellularLocation>
</comment>
<feature type="compositionally biased region" description="Polar residues" evidence="6">
    <location>
        <begin position="1"/>
        <end position="14"/>
    </location>
</feature>
<feature type="region of interest" description="Disordered" evidence="6">
    <location>
        <begin position="1"/>
        <end position="24"/>
    </location>
</feature>
<evidence type="ECO:0000313" key="10">
    <source>
        <dbReference type="Proteomes" id="UP000008190"/>
    </source>
</evidence>
<dbReference type="PANTHER" id="PTHR40077:SF2">
    <property type="entry name" value="MEMBRANE PROTEIN"/>
    <property type="match status" value="1"/>
</dbReference>
<reference evidence="9 10" key="1">
    <citation type="journal article" date="2012" name="J. Bacteriol.">
        <title>Genome sequence of the human- and animal-pathogenic strain Nocardia cyriacigeorgica GUH-2.</title>
        <authorList>
            <person name="Zoropogui A."/>
            <person name="Pujic P."/>
            <person name="Normand P."/>
            <person name="Barbe V."/>
            <person name="Beaman B."/>
            <person name="Beaman L."/>
            <person name="Boiron P."/>
            <person name="Colinon C."/>
            <person name="Deredjian A."/>
            <person name="Graindorge A."/>
            <person name="Mangenot S."/>
            <person name="Nazaret S."/>
            <person name="Neto M."/>
            <person name="Petit S."/>
            <person name="Roche D."/>
            <person name="Vallenet D."/>
            <person name="Rodriguez-Nava V."/>
            <person name="Richard Y."/>
            <person name="Cournoyer B."/>
            <person name="Blaha D."/>
        </authorList>
    </citation>
    <scope>NUCLEOTIDE SEQUENCE [LARGE SCALE GENOMIC DNA]</scope>
    <source>
        <strain evidence="9 10">GUH-2</strain>
    </source>
</reference>
<accession>H6R3M6</accession>
<dbReference type="Proteomes" id="UP000008190">
    <property type="component" value="Chromosome"/>
</dbReference>
<evidence type="ECO:0000256" key="6">
    <source>
        <dbReference type="SAM" id="MobiDB-lite"/>
    </source>
</evidence>
<keyword evidence="4 7" id="KW-1133">Transmembrane helix</keyword>
<gene>
    <name evidence="9" type="ordered locus">NOCYR_1183</name>
</gene>
<dbReference type="KEGG" id="ncy:NOCYR_1183"/>
<evidence type="ECO:0000256" key="4">
    <source>
        <dbReference type="ARBA" id="ARBA00022989"/>
    </source>
</evidence>
<evidence type="ECO:0000313" key="9">
    <source>
        <dbReference type="EMBL" id="CCF61983.1"/>
    </source>
</evidence>
<organism evidence="9 10">
    <name type="scientific">Nocardia cyriacigeorgica (strain GUH-2)</name>
    <dbReference type="NCBI Taxonomy" id="1127134"/>
    <lineage>
        <taxon>Bacteria</taxon>
        <taxon>Bacillati</taxon>
        <taxon>Actinomycetota</taxon>
        <taxon>Actinomycetes</taxon>
        <taxon>Mycobacteriales</taxon>
        <taxon>Nocardiaceae</taxon>
        <taxon>Nocardia</taxon>
    </lineage>
</organism>
<sequence length="129" mass="14180">MSASDNSTDTTLTHGATPATPAKASADTGKIKNALLRYRVLAWTTGLWLLLLTAEMIAQYGFGVDTPRWIAVVHGWVYFIYLIFTADLAVKVRWPAGRTVGTLLAGTIPLLSFFVEHRNAQQVKRDFGV</sequence>
<feature type="transmembrane region" description="Helical" evidence="7">
    <location>
        <begin position="68"/>
        <end position="90"/>
    </location>
</feature>
<dbReference type="InterPro" id="IPR023845">
    <property type="entry name" value="DUF3817_TM"/>
</dbReference>
<name>H6R3M6_NOCCG</name>
<keyword evidence="3 7" id="KW-0812">Transmembrane</keyword>
<feature type="domain" description="DUF3817" evidence="8">
    <location>
        <begin position="36"/>
        <end position="119"/>
    </location>
</feature>
<evidence type="ECO:0000256" key="3">
    <source>
        <dbReference type="ARBA" id="ARBA00022692"/>
    </source>
</evidence>
<dbReference type="AlphaFoldDB" id="H6R3M6"/>
<evidence type="ECO:0000256" key="1">
    <source>
        <dbReference type="ARBA" id="ARBA00004651"/>
    </source>
</evidence>
<keyword evidence="2" id="KW-1003">Cell membrane</keyword>
<feature type="transmembrane region" description="Helical" evidence="7">
    <location>
        <begin position="40"/>
        <end position="62"/>
    </location>
</feature>
<dbReference type="HOGENOM" id="CLU_120964_1_2_11"/>
<evidence type="ECO:0000259" key="8">
    <source>
        <dbReference type="Pfam" id="PF12823"/>
    </source>
</evidence>
<dbReference type="GO" id="GO:0005886">
    <property type="term" value="C:plasma membrane"/>
    <property type="evidence" value="ECO:0007669"/>
    <property type="project" value="UniProtKB-SubCell"/>
</dbReference>
<dbReference type="STRING" id="1127134.NOCYR_1183"/>
<evidence type="ECO:0000256" key="5">
    <source>
        <dbReference type="ARBA" id="ARBA00023136"/>
    </source>
</evidence>
<dbReference type="Pfam" id="PF12823">
    <property type="entry name" value="DUF3817"/>
    <property type="match status" value="1"/>
</dbReference>
<dbReference type="NCBIfam" id="TIGR03954">
    <property type="entry name" value="integ_memb_HG"/>
    <property type="match status" value="1"/>
</dbReference>
<dbReference type="eggNOG" id="ENOG50330UF">
    <property type="taxonomic scope" value="Bacteria"/>
</dbReference>
<dbReference type="EMBL" id="FO082843">
    <property type="protein sequence ID" value="CCF61983.1"/>
    <property type="molecule type" value="Genomic_DNA"/>
</dbReference>